<reference evidence="4" key="1">
    <citation type="submission" date="2016-10" db="EMBL/GenBank/DDBJ databases">
        <authorList>
            <person name="Varghese N."/>
            <person name="Submissions S."/>
        </authorList>
    </citation>
    <scope>NUCLEOTIDE SEQUENCE [LARGE SCALE GENOMIC DNA]</scope>
    <source>
        <strain evidence="4">CGMCC 1.7736</strain>
    </source>
</reference>
<protein>
    <submittedName>
        <fullName evidence="3">CAAX protease self-immunity</fullName>
    </submittedName>
</protein>
<evidence type="ECO:0000313" key="3">
    <source>
        <dbReference type="EMBL" id="SFR65643.1"/>
    </source>
</evidence>
<dbReference type="EMBL" id="FOYT01000003">
    <property type="protein sequence ID" value="SFR65643.1"/>
    <property type="molecule type" value="Genomic_DNA"/>
</dbReference>
<keyword evidence="4" id="KW-1185">Reference proteome</keyword>
<dbReference type="PANTHER" id="PTHR35797:SF1">
    <property type="entry name" value="PROTEASE"/>
    <property type="match status" value="1"/>
</dbReference>
<dbReference type="RefSeq" id="WP_177232664.1">
    <property type="nucleotide sequence ID" value="NZ_FOYT01000003.1"/>
</dbReference>
<dbReference type="AlphaFoldDB" id="A0A1I6IG39"/>
<dbReference type="OrthoDB" id="28575at2157"/>
<evidence type="ECO:0000313" key="4">
    <source>
        <dbReference type="Proteomes" id="UP000198531"/>
    </source>
</evidence>
<name>A0A1I6IG39_9EURY</name>
<feature type="transmembrane region" description="Helical" evidence="1">
    <location>
        <begin position="117"/>
        <end position="139"/>
    </location>
</feature>
<dbReference type="PANTHER" id="PTHR35797">
    <property type="entry name" value="PROTEASE-RELATED"/>
    <property type="match status" value="1"/>
</dbReference>
<dbReference type="GO" id="GO:0004175">
    <property type="term" value="F:endopeptidase activity"/>
    <property type="evidence" value="ECO:0007669"/>
    <property type="project" value="UniProtKB-ARBA"/>
</dbReference>
<feature type="domain" description="CAAX prenyl protease 2/Lysostaphin resistance protein A-like" evidence="2">
    <location>
        <begin position="130"/>
        <end position="235"/>
    </location>
</feature>
<keyword evidence="3" id="KW-0645">Protease</keyword>
<keyword evidence="3" id="KW-0378">Hydrolase</keyword>
<dbReference type="Pfam" id="PF02517">
    <property type="entry name" value="Rce1-like"/>
    <property type="match status" value="1"/>
</dbReference>
<dbReference type="Proteomes" id="UP000198531">
    <property type="component" value="Unassembled WGS sequence"/>
</dbReference>
<feature type="transmembrane region" description="Helical" evidence="1">
    <location>
        <begin position="223"/>
        <end position="244"/>
    </location>
</feature>
<feature type="transmembrane region" description="Helical" evidence="1">
    <location>
        <begin position="81"/>
        <end position="105"/>
    </location>
</feature>
<sequence>MAVERAAPKFEVPPDVYIGAFVVITLVVSWSISLLIVTDSIPGYTTTVLMLTPAVVVLALRRIQGQSIVGTIVSSIRGATIPSLGFAFLYPALFIGSVGAIALASGLGVYQPGPQNFVVMVIEQFGFAVLAIVLFEQLVRMYGEELGWRGYLLPALTEKWGRAGATAAVGVVWALFHSAFLYRAAAVTGVGDPLTVAVVQAIAVFAISFPFAYCYFLSNGSVLPVAILHLVWNILNPWVLGSIYANEQGFIAGEVFLVTGEGILGAVFGLVMIAVFIVLFRREVLIRS</sequence>
<feature type="transmembrane region" description="Helical" evidence="1">
    <location>
        <begin position="194"/>
        <end position="216"/>
    </location>
</feature>
<dbReference type="GO" id="GO:0080120">
    <property type="term" value="P:CAAX-box protein maturation"/>
    <property type="evidence" value="ECO:0007669"/>
    <property type="project" value="UniProtKB-ARBA"/>
</dbReference>
<proteinExistence type="predicted"/>
<keyword evidence="1" id="KW-1133">Transmembrane helix</keyword>
<dbReference type="InterPro" id="IPR042150">
    <property type="entry name" value="MmRce1-like"/>
</dbReference>
<dbReference type="InterPro" id="IPR003675">
    <property type="entry name" value="Rce1/LyrA-like_dom"/>
</dbReference>
<keyword evidence="1" id="KW-0812">Transmembrane</keyword>
<feature type="transmembrane region" description="Helical" evidence="1">
    <location>
        <begin position="160"/>
        <end position="182"/>
    </location>
</feature>
<feature type="transmembrane region" description="Helical" evidence="1">
    <location>
        <begin position="16"/>
        <end position="37"/>
    </location>
</feature>
<accession>A0A1I6IG39</accession>
<organism evidence="3 4">
    <name type="scientific">Halogeometricum rufum</name>
    <dbReference type="NCBI Taxonomy" id="553469"/>
    <lineage>
        <taxon>Archaea</taxon>
        <taxon>Methanobacteriati</taxon>
        <taxon>Methanobacteriota</taxon>
        <taxon>Stenosarchaea group</taxon>
        <taxon>Halobacteria</taxon>
        <taxon>Halobacteriales</taxon>
        <taxon>Haloferacaceae</taxon>
        <taxon>Halogeometricum</taxon>
    </lineage>
</organism>
<evidence type="ECO:0000256" key="1">
    <source>
        <dbReference type="SAM" id="Phobius"/>
    </source>
</evidence>
<dbReference type="GO" id="GO:0006508">
    <property type="term" value="P:proteolysis"/>
    <property type="evidence" value="ECO:0007669"/>
    <property type="project" value="UniProtKB-KW"/>
</dbReference>
<feature type="transmembrane region" description="Helical" evidence="1">
    <location>
        <begin position="43"/>
        <end position="60"/>
    </location>
</feature>
<evidence type="ECO:0000259" key="2">
    <source>
        <dbReference type="Pfam" id="PF02517"/>
    </source>
</evidence>
<feature type="transmembrane region" description="Helical" evidence="1">
    <location>
        <begin position="256"/>
        <end position="280"/>
    </location>
</feature>
<dbReference type="STRING" id="553469.SAMN04487947_3166"/>
<gene>
    <name evidence="3" type="ORF">SAMN04487947_3166</name>
</gene>
<keyword evidence="1" id="KW-0472">Membrane</keyword>